<name>A0AAI9P909_AERCA</name>
<accession>A0AAI9P909</accession>
<evidence type="ECO:0000313" key="3">
    <source>
        <dbReference type="Proteomes" id="UP000887009"/>
    </source>
</evidence>
<evidence type="ECO:0000313" key="2">
    <source>
        <dbReference type="EMBL" id="GJA53399.1"/>
    </source>
</evidence>
<proteinExistence type="predicted"/>
<dbReference type="EMBL" id="BPNL01000006">
    <property type="protein sequence ID" value="GJA53399.1"/>
    <property type="molecule type" value="Genomic_DNA"/>
</dbReference>
<dbReference type="Proteomes" id="UP000887009">
    <property type="component" value="Unassembled WGS sequence"/>
</dbReference>
<feature type="region of interest" description="Disordered" evidence="1">
    <location>
        <begin position="1"/>
        <end position="131"/>
    </location>
</feature>
<comment type="caution">
    <text evidence="2">The sequence shown here is derived from an EMBL/GenBank/DDBJ whole genome shotgun (WGS) entry which is preliminary data.</text>
</comment>
<gene>
    <name evidence="2" type="ORF">KAM348_08220</name>
</gene>
<sequence length="131" mass="14425">MTPWGKKRTFGRAEDARECETGRQWPSQRSKPWQRPDIAPPSLHQALERLNPVPGTHAARPLEGVYRGHESPCPAQRKAMASVWQDLAGSEARQTGGEGLVTDEREELASSAGREREGTVVTPQATLCGLR</sequence>
<feature type="compositionally biased region" description="Basic and acidic residues" evidence="1">
    <location>
        <begin position="11"/>
        <end position="21"/>
    </location>
</feature>
<feature type="compositionally biased region" description="Basic residues" evidence="1">
    <location>
        <begin position="1"/>
        <end position="10"/>
    </location>
</feature>
<protein>
    <submittedName>
        <fullName evidence="2">Uncharacterized protein</fullName>
    </submittedName>
</protein>
<dbReference type="AlphaFoldDB" id="A0AAI9P909"/>
<organism evidence="2 3">
    <name type="scientific">Aeromonas caviae</name>
    <name type="common">Aeromonas punctata</name>
    <dbReference type="NCBI Taxonomy" id="648"/>
    <lineage>
        <taxon>Bacteria</taxon>
        <taxon>Pseudomonadati</taxon>
        <taxon>Pseudomonadota</taxon>
        <taxon>Gammaproteobacteria</taxon>
        <taxon>Aeromonadales</taxon>
        <taxon>Aeromonadaceae</taxon>
        <taxon>Aeromonas</taxon>
    </lineage>
</organism>
<evidence type="ECO:0000256" key="1">
    <source>
        <dbReference type="SAM" id="MobiDB-lite"/>
    </source>
</evidence>
<reference evidence="2" key="1">
    <citation type="submission" date="2021-07" db="EMBL/GenBank/DDBJ databases">
        <title>Draft genome sequence of carbapenem-resistant Aeromonas spp. in Japan.</title>
        <authorList>
            <person name="Maehana S."/>
            <person name="Suzuki M."/>
            <person name="Kitasato H."/>
        </authorList>
    </citation>
    <scope>NUCLEOTIDE SEQUENCE</scope>
    <source>
        <strain evidence="2">KAM348</strain>
    </source>
</reference>